<dbReference type="SUPFAM" id="SSF51197">
    <property type="entry name" value="Clavaminate synthase-like"/>
    <property type="match status" value="1"/>
</dbReference>
<evidence type="ECO:0008006" key="3">
    <source>
        <dbReference type="Google" id="ProtNLM"/>
    </source>
</evidence>
<evidence type="ECO:0000313" key="2">
    <source>
        <dbReference type="Proteomes" id="UP001381693"/>
    </source>
</evidence>
<gene>
    <name evidence="1" type="ORF">SK128_006742</name>
</gene>
<keyword evidence="2" id="KW-1185">Reference proteome</keyword>
<name>A0AAN8WR60_HALRR</name>
<reference evidence="1 2" key="1">
    <citation type="submission" date="2023-11" db="EMBL/GenBank/DDBJ databases">
        <title>Halocaridina rubra genome assembly.</title>
        <authorList>
            <person name="Smith C."/>
        </authorList>
    </citation>
    <scope>NUCLEOTIDE SEQUENCE [LARGE SCALE GENOMIC DNA]</scope>
    <source>
        <strain evidence="1">EP-1</strain>
        <tissue evidence="1">Whole</tissue>
    </source>
</reference>
<dbReference type="EMBL" id="JAXCGZ010015249">
    <property type="protein sequence ID" value="KAK7070740.1"/>
    <property type="molecule type" value="Genomic_DNA"/>
</dbReference>
<sequence>MEESVFVHKGSSWRVTNEMKDAFRDNGFVLVRSLLSQEEILKVKTYVEKHRVFQDQHHTREDGHGGRTCATLWTHPLKGVMGVLATMERIAGTMQEVNHTYHLYTLPRSAHNINIHTGTVYTRLCALLVHVPPCKQHLRHLASKGRTVYIYEVLVFA</sequence>
<proteinExistence type="predicted"/>
<dbReference type="Gene3D" id="2.60.120.620">
    <property type="entry name" value="q2cbj1_9rhob like domain"/>
    <property type="match status" value="1"/>
</dbReference>
<dbReference type="Proteomes" id="UP001381693">
    <property type="component" value="Unassembled WGS sequence"/>
</dbReference>
<evidence type="ECO:0000313" key="1">
    <source>
        <dbReference type="EMBL" id="KAK7070740.1"/>
    </source>
</evidence>
<accession>A0AAN8WR60</accession>
<organism evidence="1 2">
    <name type="scientific">Halocaridina rubra</name>
    <name type="common">Hawaiian red shrimp</name>
    <dbReference type="NCBI Taxonomy" id="373956"/>
    <lineage>
        <taxon>Eukaryota</taxon>
        <taxon>Metazoa</taxon>
        <taxon>Ecdysozoa</taxon>
        <taxon>Arthropoda</taxon>
        <taxon>Crustacea</taxon>
        <taxon>Multicrustacea</taxon>
        <taxon>Malacostraca</taxon>
        <taxon>Eumalacostraca</taxon>
        <taxon>Eucarida</taxon>
        <taxon>Decapoda</taxon>
        <taxon>Pleocyemata</taxon>
        <taxon>Caridea</taxon>
        <taxon>Atyoidea</taxon>
        <taxon>Atyidae</taxon>
        <taxon>Halocaridina</taxon>
    </lineage>
</organism>
<protein>
    <recommendedName>
        <fullName evidence="3">Phytanoyl-CoA dioxygenase</fullName>
    </recommendedName>
</protein>
<comment type="caution">
    <text evidence="1">The sequence shown here is derived from an EMBL/GenBank/DDBJ whole genome shotgun (WGS) entry which is preliminary data.</text>
</comment>
<dbReference type="AlphaFoldDB" id="A0AAN8WR60"/>